<sequence>MRARNVGAVLFVALMMLSGRASAADTVRYVLDWFPSGEETYAYVALKEGFFAEEGLDVKLSVARGSVDAITRVASGTADFTGASLGTLMAVAAQSNVPVKALMSIYSKPPDAIFTVKGSGIKSIKDLIGRSLVTGTFTSSNQLWPILAKMNGVDPAKVSLVKVDPNTIAPLLAAGKFDASINWISAAAGSGAVLKKAGKELVVLPWSEFGLKGYGFSLMASDEIIKERPDVVRRFVRAFYKAVLFNLKNPDQAAKDLGSIVAGIDVASAAGDVRSTIPLIKNEVSAEYGVGTFDPALVKTTWEWIAKTRGYPLDKLDPNTVINRSFFIANHG</sequence>
<gene>
    <name evidence="3" type="ORF">DES32_0356</name>
</gene>
<dbReference type="OrthoDB" id="5372616at2"/>
<reference evidence="3 4" key="1">
    <citation type="submission" date="2018-08" db="EMBL/GenBank/DDBJ databases">
        <title>Genomic Encyclopedia of Type Strains, Phase IV (KMG-IV): sequencing the most valuable type-strain genomes for metagenomic binning, comparative biology and taxonomic classification.</title>
        <authorList>
            <person name="Goeker M."/>
        </authorList>
    </citation>
    <scope>NUCLEOTIDE SEQUENCE [LARGE SCALE GENOMIC DNA]</scope>
    <source>
        <strain evidence="3 4">BW863</strain>
    </source>
</reference>
<dbReference type="GO" id="GO:0009228">
    <property type="term" value="P:thiamine biosynthetic process"/>
    <property type="evidence" value="ECO:0007669"/>
    <property type="project" value="InterPro"/>
</dbReference>
<dbReference type="AlphaFoldDB" id="A0A3D9Z253"/>
<evidence type="ECO:0000313" key="4">
    <source>
        <dbReference type="Proteomes" id="UP000256900"/>
    </source>
</evidence>
<dbReference type="PANTHER" id="PTHR31528">
    <property type="entry name" value="4-AMINO-5-HYDROXYMETHYL-2-METHYLPYRIMIDINE PHOSPHATE SYNTHASE THI11-RELATED"/>
    <property type="match status" value="1"/>
</dbReference>
<feature type="chain" id="PRO_5017745400" evidence="1">
    <location>
        <begin position="24"/>
        <end position="332"/>
    </location>
</feature>
<proteinExistence type="predicted"/>
<dbReference type="EMBL" id="QUMO01000001">
    <property type="protein sequence ID" value="REF89141.1"/>
    <property type="molecule type" value="Genomic_DNA"/>
</dbReference>
<dbReference type="Gene3D" id="3.40.190.10">
    <property type="entry name" value="Periplasmic binding protein-like II"/>
    <property type="match status" value="2"/>
</dbReference>
<evidence type="ECO:0000313" key="3">
    <source>
        <dbReference type="EMBL" id="REF89141.1"/>
    </source>
</evidence>
<evidence type="ECO:0000256" key="1">
    <source>
        <dbReference type="SAM" id="SignalP"/>
    </source>
</evidence>
<dbReference type="SUPFAM" id="SSF53850">
    <property type="entry name" value="Periplasmic binding protein-like II"/>
    <property type="match status" value="1"/>
</dbReference>
<keyword evidence="4" id="KW-1185">Reference proteome</keyword>
<accession>A0A3D9Z253</accession>
<evidence type="ECO:0000259" key="2">
    <source>
        <dbReference type="Pfam" id="PF09084"/>
    </source>
</evidence>
<feature type="signal peptide" evidence="1">
    <location>
        <begin position="1"/>
        <end position="23"/>
    </location>
</feature>
<name>A0A3D9Z253_9HYPH</name>
<protein>
    <submittedName>
        <fullName evidence="3">NitT/TauT family transport system substrate-binding protein</fullName>
    </submittedName>
</protein>
<comment type="caution">
    <text evidence="3">The sequence shown here is derived from an EMBL/GenBank/DDBJ whole genome shotgun (WGS) entry which is preliminary data.</text>
</comment>
<organism evidence="3 4">
    <name type="scientific">Methylovirgula ligni</name>
    <dbReference type="NCBI Taxonomy" id="569860"/>
    <lineage>
        <taxon>Bacteria</taxon>
        <taxon>Pseudomonadati</taxon>
        <taxon>Pseudomonadota</taxon>
        <taxon>Alphaproteobacteria</taxon>
        <taxon>Hyphomicrobiales</taxon>
        <taxon>Beijerinckiaceae</taxon>
        <taxon>Methylovirgula</taxon>
    </lineage>
</organism>
<dbReference type="Pfam" id="PF09084">
    <property type="entry name" value="NMT1"/>
    <property type="match status" value="1"/>
</dbReference>
<dbReference type="PANTHER" id="PTHR31528:SF15">
    <property type="entry name" value="RIBOFLAVIN-BINDING PROTEIN RIBY"/>
    <property type="match status" value="1"/>
</dbReference>
<dbReference type="InterPro" id="IPR015168">
    <property type="entry name" value="SsuA/THI5"/>
</dbReference>
<dbReference type="Proteomes" id="UP000256900">
    <property type="component" value="Unassembled WGS sequence"/>
</dbReference>
<dbReference type="InterPro" id="IPR027939">
    <property type="entry name" value="NMT1/THI5"/>
</dbReference>
<feature type="domain" description="SsuA/THI5-like" evidence="2">
    <location>
        <begin position="41"/>
        <end position="253"/>
    </location>
</feature>
<dbReference type="RefSeq" id="WP_115834950.1">
    <property type="nucleotide sequence ID" value="NZ_CP025086.1"/>
</dbReference>
<keyword evidence="1" id="KW-0732">Signal</keyword>